<dbReference type="InterPro" id="IPR011250">
    <property type="entry name" value="OMP/PagP_B-barrel"/>
</dbReference>
<reference evidence="3 4" key="1">
    <citation type="submission" date="2020-08" db="EMBL/GenBank/DDBJ databases">
        <title>Novel species isolated from subtropical streams in China.</title>
        <authorList>
            <person name="Lu H."/>
        </authorList>
    </citation>
    <scope>NUCLEOTIDE SEQUENCE [LARGE SCALE GENOMIC DNA]</scope>
    <source>
        <strain evidence="3 4">FT31W</strain>
    </source>
</reference>
<keyword evidence="2" id="KW-0732">Signal</keyword>
<feature type="signal peptide" evidence="2">
    <location>
        <begin position="1"/>
        <end position="21"/>
    </location>
</feature>
<dbReference type="PANTHER" id="PTHR36920:SF1">
    <property type="entry name" value="OUTER MEMBRANE PROTEIN W"/>
    <property type="match status" value="1"/>
</dbReference>
<dbReference type="InterPro" id="IPR005618">
    <property type="entry name" value="OMPW"/>
</dbReference>
<name>A0ABR6YRC0_9BURK</name>
<keyword evidence="4" id="KW-1185">Reference proteome</keyword>
<dbReference type="Gene3D" id="2.40.160.20">
    <property type="match status" value="1"/>
</dbReference>
<evidence type="ECO:0000256" key="1">
    <source>
        <dbReference type="ARBA" id="ARBA00004442"/>
    </source>
</evidence>
<dbReference type="RefSeq" id="WP_186863990.1">
    <property type="nucleotide sequence ID" value="NZ_JACOGC010000007.1"/>
</dbReference>
<evidence type="ECO:0000313" key="4">
    <source>
        <dbReference type="Proteomes" id="UP000613113"/>
    </source>
</evidence>
<organism evidence="3 4">
    <name type="scientific">Undibacterium griseum</name>
    <dbReference type="NCBI Taxonomy" id="2762295"/>
    <lineage>
        <taxon>Bacteria</taxon>
        <taxon>Pseudomonadati</taxon>
        <taxon>Pseudomonadota</taxon>
        <taxon>Betaproteobacteria</taxon>
        <taxon>Burkholderiales</taxon>
        <taxon>Oxalobacteraceae</taxon>
        <taxon>Undibacterium</taxon>
    </lineage>
</organism>
<comment type="caution">
    <text evidence="3">The sequence shown here is derived from an EMBL/GenBank/DDBJ whole genome shotgun (WGS) entry which is preliminary data.</text>
</comment>
<dbReference type="SUPFAM" id="SSF56925">
    <property type="entry name" value="OMPA-like"/>
    <property type="match status" value="1"/>
</dbReference>
<feature type="chain" id="PRO_5047445004" evidence="2">
    <location>
        <begin position="22"/>
        <end position="225"/>
    </location>
</feature>
<dbReference type="Pfam" id="PF03922">
    <property type="entry name" value="OmpW"/>
    <property type="match status" value="1"/>
</dbReference>
<gene>
    <name evidence="3" type="ORF">H8K27_15050</name>
</gene>
<protein>
    <submittedName>
        <fullName evidence="3">Outer membrane beta-barrel protein</fullName>
    </submittedName>
</protein>
<evidence type="ECO:0000256" key="2">
    <source>
        <dbReference type="SAM" id="SignalP"/>
    </source>
</evidence>
<sequence length="225" mass="23940">MKKTQIAAAVLLGLLSTASFADEYNNTVRAGVIGVFLHPESPDFTSNGPAFLTPQPAGLTVGNANTVLFGITHRLTDHLDLDLTAGLPPEHNVYGRGVLGPYGVIAKVKQRAPTVFINYNFGAASDTFRPYVGLGLNYTQFFDATATASNNIATGGPTKIELKESFGLAAQIGARYKLNERWSLIGSVATAKVKTDLTATTGSIERKTKIDFKPIVVTLGVGYSF</sequence>
<dbReference type="EMBL" id="JACOGC010000007">
    <property type="protein sequence ID" value="MBC3886444.1"/>
    <property type="molecule type" value="Genomic_DNA"/>
</dbReference>
<dbReference type="Proteomes" id="UP000613113">
    <property type="component" value="Unassembled WGS sequence"/>
</dbReference>
<evidence type="ECO:0000313" key="3">
    <source>
        <dbReference type="EMBL" id="MBC3886444.1"/>
    </source>
</evidence>
<dbReference type="PANTHER" id="PTHR36920">
    <property type="match status" value="1"/>
</dbReference>
<proteinExistence type="predicted"/>
<comment type="subcellular location">
    <subcellularLocation>
        <location evidence="1">Cell outer membrane</location>
    </subcellularLocation>
</comment>
<accession>A0ABR6YRC0</accession>